<feature type="compositionally biased region" description="Polar residues" evidence="1">
    <location>
        <begin position="37"/>
        <end position="51"/>
    </location>
</feature>
<feature type="region of interest" description="Disordered" evidence="1">
    <location>
        <begin position="208"/>
        <end position="230"/>
    </location>
</feature>
<evidence type="ECO:0000256" key="1">
    <source>
        <dbReference type="SAM" id="MobiDB-lite"/>
    </source>
</evidence>
<dbReference type="Proteomes" id="UP000014680">
    <property type="component" value="Unassembled WGS sequence"/>
</dbReference>
<dbReference type="GeneID" id="14886452"/>
<name>A0A0A1U370_ENTIV</name>
<dbReference type="KEGG" id="eiv:EIN_093450"/>
<feature type="chain" id="PRO_5001990861" evidence="2">
    <location>
        <begin position="17"/>
        <end position="288"/>
    </location>
</feature>
<gene>
    <name evidence="3" type="ORF">EIN_093450</name>
</gene>
<sequence>MKVILFVLLIITLSQGKRKSKKRESPPNNKQKKENKGQLTTTRKTGKSVQISGKGKKGSLSIKAERRDKNTRSTSVGGSVNLNKAVTVTGSVSKQTTKTPKGVSRTTNTKIGTTVRPTKRTQVRGSVERRETNGKRTHSYSAGVAVNPTKNSEVAVDYTKGHDGRSGVKVSGKIKRGRVEAAGSVEMGKRRGYSGSVAYETKRGTRIEGSVSSSNAGKKRETTVGGKVSTKIGKKGSGYIGVSHGTSSGTQIEAGYRHQFNDRLSANVGGFHNSKTGTGASAGLSWTF</sequence>
<protein>
    <submittedName>
        <fullName evidence="3">Uncharacterized protein</fullName>
    </submittedName>
</protein>
<dbReference type="EMBL" id="KB206860">
    <property type="protein sequence ID" value="ELP87188.1"/>
    <property type="molecule type" value="Genomic_DNA"/>
</dbReference>
<reference evidence="3 4" key="1">
    <citation type="submission" date="2012-10" db="EMBL/GenBank/DDBJ databases">
        <authorList>
            <person name="Zafar N."/>
            <person name="Inman J."/>
            <person name="Hall N."/>
            <person name="Lorenzi H."/>
            <person name="Caler E."/>
        </authorList>
    </citation>
    <scope>NUCLEOTIDE SEQUENCE [LARGE SCALE GENOMIC DNA]</scope>
    <source>
        <strain evidence="3 4">IP1</strain>
    </source>
</reference>
<keyword evidence="2" id="KW-0732">Signal</keyword>
<evidence type="ECO:0000256" key="2">
    <source>
        <dbReference type="SAM" id="SignalP"/>
    </source>
</evidence>
<feature type="compositionally biased region" description="Polar residues" evidence="1">
    <location>
        <begin position="72"/>
        <end position="82"/>
    </location>
</feature>
<evidence type="ECO:0000313" key="4">
    <source>
        <dbReference type="Proteomes" id="UP000014680"/>
    </source>
</evidence>
<evidence type="ECO:0000313" key="3">
    <source>
        <dbReference type="EMBL" id="ELP87188.1"/>
    </source>
</evidence>
<dbReference type="RefSeq" id="XP_004253959.1">
    <property type="nucleotide sequence ID" value="XM_004253911.1"/>
</dbReference>
<accession>A0A0A1U370</accession>
<dbReference type="AlphaFoldDB" id="A0A0A1U370"/>
<dbReference type="VEuPathDB" id="AmoebaDB:EIN_093450"/>
<keyword evidence="4" id="KW-1185">Reference proteome</keyword>
<feature type="signal peptide" evidence="2">
    <location>
        <begin position="1"/>
        <end position="16"/>
    </location>
</feature>
<proteinExistence type="predicted"/>
<organism evidence="3 4">
    <name type="scientific">Entamoeba invadens IP1</name>
    <dbReference type="NCBI Taxonomy" id="370355"/>
    <lineage>
        <taxon>Eukaryota</taxon>
        <taxon>Amoebozoa</taxon>
        <taxon>Evosea</taxon>
        <taxon>Archamoebae</taxon>
        <taxon>Mastigamoebida</taxon>
        <taxon>Entamoebidae</taxon>
        <taxon>Entamoeba</taxon>
    </lineage>
</organism>
<feature type="region of interest" description="Disordered" evidence="1">
    <location>
        <begin position="16"/>
        <end position="82"/>
    </location>
</feature>